<dbReference type="NCBIfam" id="TIGR03804">
    <property type="entry name" value="para_beta_helix"/>
    <property type="match status" value="1"/>
</dbReference>
<comment type="pathway">
    <text evidence="1">Protein modification; protein ubiquitination.</text>
</comment>
<keyword evidence="3" id="KW-0833">Ubl conjugation pathway</keyword>
<evidence type="ECO:0000313" key="5">
    <source>
        <dbReference type="EMBL" id="SVE47848.1"/>
    </source>
</evidence>
<dbReference type="Gene3D" id="2.160.20.10">
    <property type="entry name" value="Single-stranded right-handed beta-helix, Pectin lyase-like"/>
    <property type="match status" value="1"/>
</dbReference>
<evidence type="ECO:0000256" key="1">
    <source>
        <dbReference type="ARBA" id="ARBA00004906"/>
    </source>
</evidence>
<dbReference type="InterPro" id="IPR039448">
    <property type="entry name" value="Beta_helix"/>
</dbReference>
<dbReference type="EMBL" id="UINC01220089">
    <property type="protein sequence ID" value="SVE47848.1"/>
    <property type="molecule type" value="Genomic_DNA"/>
</dbReference>
<reference evidence="5" key="1">
    <citation type="submission" date="2018-05" db="EMBL/GenBank/DDBJ databases">
        <authorList>
            <person name="Lanie J.A."/>
            <person name="Ng W.-L."/>
            <person name="Kazmierczak K.M."/>
            <person name="Andrzejewski T.M."/>
            <person name="Davidsen T.M."/>
            <person name="Wayne K.J."/>
            <person name="Tettelin H."/>
            <person name="Glass J.I."/>
            <person name="Rusch D."/>
            <person name="Podicherti R."/>
            <person name="Tsui H.-C.T."/>
            <person name="Winkler M.E."/>
        </authorList>
    </citation>
    <scope>NUCLEOTIDE SEQUENCE</scope>
</reference>
<dbReference type="PANTHER" id="PTHR22990">
    <property type="entry name" value="F-BOX ONLY PROTEIN"/>
    <property type="match status" value="1"/>
</dbReference>
<feature type="domain" description="Right handed beta helix" evidence="4">
    <location>
        <begin position="104"/>
        <end position="213"/>
    </location>
</feature>
<dbReference type="InterPro" id="IPR022441">
    <property type="entry name" value="Para_beta_helix_rpt-2"/>
</dbReference>
<dbReference type="InterPro" id="IPR051550">
    <property type="entry name" value="SCF-Subunits/Alg-Epimerases"/>
</dbReference>
<evidence type="ECO:0000259" key="4">
    <source>
        <dbReference type="Pfam" id="PF13229"/>
    </source>
</evidence>
<dbReference type="InterPro" id="IPR011050">
    <property type="entry name" value="Pectin_lyase_fold/virulence"/>
</dbReference>
<protein>
    <recommendedName>
        <fullName evidence="4">Right handed beta helix domain-containing protein</fullName>
    </recommendedName>
</protein>
<proteinExistence type="predicted"/>
<name>A0A383DVH6_9ZZZZ</name>
<evidence type="ECO:0000256" key="2">
    <source>
        <dbReference type="ARBA" id="ARBA00022737"/>
    </source>
</evidence>
<accession>A0A383DVH6</accession>
<dbReference type="Pfam" id="PF13229">
    <property type="entry name" value="Beta_helix"/>
    <property type="match status" value="1"/>
</dbReference>
<dbReference type="SMART" id="SM00710">
    <property type="entry name" value="PbH1"/>
    <property type="match status" value="4"/>
</dbReference>
<feature type="non-terminal residue" evidence="5">
    <location>
        <position position="1"/>
    </location>
</feature>
<dbReference type="AlphaFoldDB" id="A0A383DVH6"/>
<dbReference type="SUPFAM" id="SSF51126">
    <property type="entry name" value="Pectin lyase-like"/>
    <property type="match status" value="1"/>
</dbReference>
<feature type="non-terminal residue" evidence="5">
    <location>
        <position position="216"/>
    </location>
</feature>
<dbReference type="InterPro" id="IPR006626">
    <property type="entry name" value="PbH1"/>
</dbReference>
<evidence type="ECO:0000256" key="3">
    <source>
        <dbReference type="ARBA" id="ARBA00022786"/>
    </source>
</evidence>
<keyword evidence="2" id="KW-0677">Repeat</keyword>
<dbReference type="PANTHER" id="PTHR22990:SF15">
    <property type="entry name" value="F-BOX ONLY PROTEIN 10"/>
    <property type="match status" value="1"/>
</dbReference>
<organism evidence="5">
    <name type="scientific">marine metagenome</name>
    <dbReference type="NCBI Taxonomy" id="408172"/>
    <lineage>
        <taxon>unclassified sequences</taxon>
        <taxon>metagenomes</taxon>
        <taxon>ecological metagenomes</taxon>
    </lineage>
</organism>
<sequence>MFSRYNVFLRIPCLLLAFLVICLGIEAKTILVSKSATSDFNRIQAAIDVAKHGDTIAVASGRYSESILIKRKNINIRGAGKDKTYLEFDGPNLVLYAESVKKTVISDMTIAYTGIGKRSTTWFFNSEVTLQNCEVIGGFYAGVYITANSKVVIHNNVVKKNQLTGLSASNSELRITANLISENGQQGILLKNCRSSVIRGNTIVGNNKGGVDVEGV</sequence>
<dbReference type="InterPro" id="IPR012334">
    <property type="entry name" value="Pectin_lyas_fold"/>
</dbReference>
<gene>
    <name evidence="5" type="ORF">METZ01_LOCUS500702</name>
</gene>